<gene>
    <name evidence="1" type="ORF">VSR83_09890</name>
</gene>
<comment type="caution">
    <text evidence="1">The sequence shown here is derived from an EMBL/GenBank/DDBJ whole genome shotgun (WGS) entry which is preliminary data.</text>
</comment>
<keyword evidence="2" id="KW-1185">Reference proteome</keyword>
<organism evidence="1 2">
    <name type="scientific">Paraburkholderia unamae</name>
    <dbReference type="NCBI Taxonomy" id="219649"/>
    <lineage>
        <taxon>Bacteria</taxon>
        <taxon>Pseudomonadati</taxon>
        <taxon>Pseudomonadota</taxon>
        <taxon>Betaproteobacteria</taxon>
        <taxon>Burkholderiales</taxon>
        <taxon>Burkholderiaceae</taxon>
        <taxon>Paraburkholderia</taxon>
    </lineage>
</organism>
<accession>A0ACC6RG01</accession>
<evidence type="ECO:0000313" key="2">
    <source>
        <dbReference type="Proteomes" id="UP001392318"/>
    </source>
</evidence>
<dbReference type="Proteomes" id="UP001392318">
    <property type="component" value="Unassembled WGS sequence"/>
</dbReference>
<sequence>MEFRHLKYFVTVAEERHFTRAAERLGMAQPPISQQVQKLEHEVGTPLFRRLTRGVELTDAGRVLYEDARKILDLVEQARCRVKSAARGLTGSIRVGLASSVTFHPVIPEVVRAYRESHPQVTISPSESNISALVDDLIQERIDVAIIRQTSPVSERVKIAPLLDERMLLVLPPTHRLADSARIGLADVAQERLILFPRSIAPVLYDDVISACQCAGFSPQLGQESTQVASAVSMVAAGFGVTVVPHSIQQLHHSGVTYHEIEGTQPTAQIVVAYRSGESSKVVRDFVHTAQLEARRYKAGEVSNRAAGSNATDVRVRAIASSSTGSLHLQ</sequence>
<proteinExistence type="predicted"/>
<name>A0ACC6RG01_9BURK</name>
<evidence type="ECO:0000313" key="1">
    <source>
        <dbReference type="EMBL" id="MEM5400394.1"/>
    </source>
</evidence>
<protein>
    <submittedName>
        <fullName evidence="1">LysR family transcriptional regulator</fullName>
    </submittedName>
</protein>
<reference evidence="1" key="1">
    <citation type="submission" date="2024-01" db="EMBL/GenBank/DDBJ databases">
        <title>The diversity of rhizobia nodulating Mimosa spp. in eleven states of Brazil covering several biomes is determined by host plant, location, and edaphic factors.</title>
        <authorList>
            <person name="Rouws L."/>
            <person name="Barauna A."/>
            <person name="Beukes C."/>
            <person name="De Faria S.M."/>
            <person name="Gross E."/>
            <person name="Dos Reis Junior F.B."/>
            <person name="Simon M."/>
            <person name="Maluk M."/>
            <person name="Odee D.W."/>
            <person name="Kenicer G."/>
            <person name="Young J.P.W."/>
            <person name="Reis V.M."/>
            <person name="Zilli J."/>
            <person name="James E.K."/>
        </authorList>
    </citation>
    <scope>NUCLEOTIDE SEQUENCE</scope>
    <source>
        <strain evidence="1">JPY452</strain>
    </source>
</reference>
<dbReference type="EMBL" id="JAYMRU010000005">
    <property type="protein sequence ID" value="MEM5400394.1"/>
    <property type="molecule type" value="Genomic_DNA"/>
</dbReference>